<dbReference type="Proteomes" id="UP001642540">
    <property type="component" value="Unassembled WGS sequence"/>
</dbReference>
<evidence type="ECO:0000313" key="1">
    <source>
        <dbReference type="EMBL" id="CAL8129451.1"/>
    </source>
</evidence>
<organism evidence="1 2">
    <name type="scientific">Orchesella dallaii</name>
    <dbReference type="NCBI Taxonomy" id="48710"/>
    <lineage>
        <taxon>Eukaryota</taxon>
        <taxon>Metazoa</taxon>
        <taxon>Ecdysozoa</taxon>
        <taxon>Arthropoda</taxon>
        <taxon>Hexapoda</taxon>
        <taxon>Collembola</taxon>
        <taxon>Entomobryomorpha</taxon>
        <taxon>Entomobryoidea</taxon>
        <taxon>Orchesellidae</taxon>
        <taxon>Orchesellinae</taxon>
        <taxon>Orchesella</taxon>
    </lineage>
</organism>
<reference evidence="1 2" key="1">
    <citation type="submission" date="2024-08" db="EMBL/GenBank/DDBJ databases">
        <authorList>
            <person name="Cucini C."/>
            <person name="Frati F."/>
        </authorList>
    </citation>
    <scope>NUCLEOTIDE SEQUENCE [LARGE SCALE GENOMIC DNA]</scope>
</reference>
<comment type="caution">
    <text evidence="1">The sequence shown here is derived from an EMBL/GenBank/DDBJ whole genome shotgun (WGS) entry which is preliminary data.</text>
</comment>
<gene>
    <name evidence="1" type="ORF">ODALV1_LOCUS23183</name>
</gene>
<dbReference type="EMBL" id="CAXLJM020000077">
    <property type="protein sequence ID" value="CAL8129451.1"/>
    <property type="molecule type" value="Genomic_DNA"/>
</dbReference>
<sequence>MRESMDFKPLKENNQNTKRPINYRILKQVSTPLLYILSDGVFTPPEPVFNGVAAGLDSIFNETRNWNVLASTNIFPSEKRTDSYDALYPLNFPWFEIEKVVESFKNGFGQRDLSEPCCCNPRYWDGDLFPASESEVLGTILEQNIRVFSLEGSDYNTLEPASKRISYLYGGLHFLIGTGEDDETNVATVVSEIDDF</sequence>
<keyword evidence="2" id="KW-1185">Reference proteome</keyword>
<accession>A0ABP1RK64</accession>
<protein>
    <submittedName>
        <fullName evidence="1">Uncharacterized protein</fullName>
    </submittedName>
</protein>
<proteinExistence type="predicted"/>
<name>A0ABP1RK64_9HEXA</name>
<evidence type="ECO:0000313" key="2">
    <source>
        <dbReference type="Proteomes" id="UP001642540"/>
    </source>
</evidence>